<comment type="caution">
    <text evidence="2">The sequence shown here is derived from an EMBL/GenBank/DDBJ whole genome shotgun (WGS) entry which is preliminary data.</text>
</comment>
<dbReference type="Proteomes" id="UP000266861">
    <property type="component" value="Unassembled WGS sequence"/>
</dbReference>
<dbReference type="STRING" id="1348612.A0A397J8S6"/>
<dbReference type="OrthoDB" id="642895at2759"/>
<keyword evidence="1" id="KW-0175">Coiled coil</keyword>
<evidence type="ECO:0000313" key="3">
    <source>
        <dbReference type="Proteomes" id="UP000266861"/>
    </source>
</evidence>
<feature type="coiled-coil region" evidence="1">
    <location>
        <begin position="91"/>
        <end position="122"/>
    </location>
</feature>
<accession>A0A397J8S6</accession>
<evidence type="ECO:0000256" key="1">
    <source>
        <dbReference type="SAM" id="Coils"/>
    </source>
</evidence>
<proteinExistence type="predicted"/>
<name>A0A397J8S6_9GLOM</name>
<protein>
    <submittedName>
        <fullName evidence="2">Uncharacterized protein</fullName>
    </submittedName>
</protein>
<gene>
    <name evidence="2" type="ORF">Glove_117g198</name>
</gene>
<keyword evidence="3" id="KW-1185">Reference proteome</keyword>
<sequence length="195" mass="23398">MELSYNTHENFFLFVIYYKRQNNVKTWVKHLSVFDKGLNSEYQVPPIEVRHKYDEMVRIVAPLCKSFEECAIQLHHYTPQDEIDKVIFCLFANKKNNLKELFEALQEIIKNRENNLNNNKNNSNVQLVDLWDKCLIPQCKQASRLQGLYVKGAKIYRWVLERRALIEEGIRPTSFFQRLFRLLEEENEENLVDRI</sequence>
<dbReference type="AlphaFoldDB" id="A0A397J8S6"/>
<reference evidence="2 3" key="1">
    <citation type="submission" date="2018-08" db="EMBL/GenBank/DDBJ databases">
        <title>Genome and evolution of the arbuscular mycorrhizal fungus Diversispora epigaea (formerly Glomus versiforme) and its bacterial endosymbionts.</title>
        <authorList>
            <person name="Sun X."/>
            <person name="Fei Z."/>
            <person name="Harrison M."/>
        </authorList>
    </citation>
    <scope>NUCLEOTIDE SEQUENCE [LARGE SCALE GENOMIC DNA]</scope>
    <source>
        <strain evidence="2 3">IT104</strain>
    </source>
</reference>
<dbReference type="EMBL" id="PQFF01000109">
    <property type="protein sequence ID" value="RHZ81574.1"/>
    <property type="molecule type" value="Genomic_DNA"/>
</dbReference>
<evidence type="ECO:0000313" key="2">
    <source>
        <dbReference type="EMBL" id="RHZ81574.1"/>
    </source>
</evidence>
<organism evidence="2 3">
    <name type="scientific">Diversispora epigaea</name>
    <dbReference type="NCBI Taxonomy" id="1348612"/>
    <lineage>
        <taxon>Eukaryota</taxon>
        <taxon>Fungi</taxon>
        <taxon>Fungi incertae sedis</taxon>
        <taxon>Mucoromycota</taxon>
        <taxon>Glomeromycotina</taxon>
        <taxon>Glomeromycetes</taxon>
        <taxon>Diversisporales</taxon>
        <taxon>Diversisporaceae</taxon>
        <taxon>Diversispora</taxon>
    </lineage>
</organism>